<dbReference type="AlphaFoldDB" id="A0A395J697"/>
<dbReference type="EMBL" id="QKRW01000003">
    <property type="protein sequence ID" value="RAL67668.1"/>
    <property type="molecule type" value="Genomic_DNA"/>
</dbReference>
<dbReference type="OrthoDB" id="5371583at2759"/>
<feature type="compositionally biased region" description="Polar residues" evidence="1">
    <location>
        <begin position="58"/>
        <end position="70"/>
    </location>
</feature>
<proteinExistence type="predicted"/>
<name>A0A395J697_9HELO</name>
<organism evidence="2 3">
    <name type="scientific">Monilinia fructigena</name>
    <dbReference type="NCBI Taxonomy" id="38457"/>
    <lineage>
        <taxon>Eukaryota</taxon>
        <taxon>Fungi</taxon>
        <taxon>Dikarya</taxon>
        <taxon>Ascomycota</taxon>
        <taxon>Pezizomycotina</taxon>
        <taxon>Leotiomycetes</taxon>
        <taxon>Helotiales</taxon>
        <taxon>Sclerotiniaceae</taxon>
        <taxon>Monilinia</taxon>
    </lineage>
</organism>
<protein>
    <submittedName>
        <fullName evidence="2">Uncharacterized protein</fullName>
    </submittedName>
</protein>
<keyword evidence="3" id="KW-1185">Reference proteome</keyword>
<evidence type="ECO:0000256" key="1">
    <source>
        <dbReference type="SAM" id="MobiDB-lite"/>
    </source>
</evidence>
<reference evidence="2 3" key="1">
    <citation type="submission" date="2018-06" db="EMBL/GenBank/DDBJ databases">
        <title>Genome Sequence of the Brown Rot Fungal Pathogen Monilinia fructigena.</title>
        <authorList>
            <person name="Landi L."/>
            <person name="De Miccolis Angelini R.M."/>
            <person name="Pollastro S."/>
            <person name="Abate D."/>
            <person name="Faretra F."/>
            <person name="Romanazzi G."/>
        </authorList>
    </citation>
    <scope>NUCLEOTIDE SEQUENCE [LARGE SCALE GENOMIC DNA]</scope>
    <source>
        <strain evidence="2 3">Mfrg269</strain>
    </source>
</reference>
<sequence length="182" mass="20224">MMKSLYNAVSQIPFSPGAPLTPVTSQYSESYPLTARDSSPYDPKLHHGNGYDSRSNEESCTQSENSSTPLTGAQLTNLLHEDLIKQDQVRKGPILDPEAWTGTVGLQKLKNLIRIRRFISRALITAVTIAINLRRRKDASEIPRHPRRYPKSSWVTSASWSLGSSGTDLVSCSSFLHGCDHR</sequence>
<dbReference type="Proteomes" id="UP000249056">
    <property type="component" value="Unassembled WGS sequence"/>
</dbReference>
<evidence type="ECO:0000313" key="3">
    <source>
        <dbReference type="Proteomes" id="UP000249056"/>
    </source>
</evidence>
<evidence type="ECO:0000313" key="2">
    <source>
        <dbReference type="EMBL" id="RAL67668.1"/>
    </source>
</evidence>
<comment type="caution">
    <text evidence="2">The sequence shown here is derived from an EMBL/GenBank/DDBJ whole genome shotgun (WGS) entry which is preliminary data.</text>
</comment>
<gene>
    <name evidence="2" type="ORF">DID88_008412</name>
</gene>
<feature type="region of interest" description="Disordered" evidence="1">
    <location>
        <begin position="32"/>
        <end position="70"/>
    </location>
</feature>
<accession>A0A395J697</accession>